<evidence type="ECO:0000313" key="1">
    <source>
        <dbReference type="EMBL" id="BBC29527.1"/>
    </source>
</evidence>
<reference evidence="1 2" key="1">
    <citation type="journal article" date="2010" name="ChemBioChem">
        <title>Cloning and characterization of the biosynthetic gene cluster of 16-membered macrolide antibiotic FD-891: involvement of a dual functional cytochrome P450 monooxygenase catalyzing epoxidation and hydroxylation.</title>
        <authorList>
            <person name="Kudo F."/>
            <person name="Motegi A."/>
            <person name="Mizoue K."/>
            <person name="Eguchi T."/>
        </authorList>
    </citation>
    <scope>NUCLEOTIDE SEQUENCE [LARGE SCALE GENOMIC DNA]</scope>
    <source>
        <strain evidence="1 2">A-8890</strain>
    </source>
</reference>
<accession>A0ABM7F1A9</accession>
<reference evidence="1 2" key="2">
    <citation type="journal article" date="2023" name="ChemBioChem">
        <title>Acyltransferase Domain Exchange between Two Independent Type I Polyketide Synthases in the Same Producer Strain of Macrolide Antibiotics.</title>
        <authorList>
            <person name="Kudo F."/>
            <person name="Kishikawa K."/>
            <person name="Tsuboi K."/>
            <person name="Kido T."/>
            <person name="Usui T."/>
            <person name="Hashimoto J."/>
            <person name="Shin-Ya K."/>
            <person name="Miyanaga A."/>
            <person name="Eguchi T."/>
        </authorList>
    </citation>
    <scope>NUCLEOTIDE SEQUENCE [LARGE SCALE GENOMIC DNA]</scope>
    <source>
        <strain evidence="1 2">A-8890</strain>
    </source>
</reference>
<proteinExistence type="predicted"/>
<dbReference type="EMBL" id="AP018448">
    <property type="protein sequence ID" value="BBC29527.1"/>
    <property type="molecule type" value="Genomic_DNA"/>
</dbReference>
<keyword evidence="2" id="KW-1185">Reference proteome</keyword>
<name>A0ABM7F1A9_9ACTN</name>
<evidence type="ECO:0008006" key="3">
    <source>
        <dbReference type="Google" id="ProtNLM"/>
    </source>
</evidence>
<dbReference type="Proteomes" id="UP001321542">
    <property type="component" value="Chromosome"/>
</dbReference>
<protein>
    <recommendedName>
        <fullName evidence="3">Lipoprotein</fullName>
    </recommendedName>
</protein>
<sequence>MTGIRQAGMRAGTRRAAVIPFVAALLLVPALLLVTSCQAEEQPAGSGVALLDGNRIAVSGPTLIAALPVDAQGDVDAAHARSQIPSLKSVALQYPDVRVLITDSDGHTTDGALKNFAANWSIPPDLVVAADSPSAGTRLSKDGQLHTLLIGADGHVAADWANQPAPTQAIVAALRKSTASPTTHPDNVVRGEAP</sequence>
<evidence type="ECO:0000313" key="2">
    <source>
        <dbReference type="Proteomes" id="UP001321542"/>
    </source>
</evidence>
<organism evidence="1 2">
    <name type="scientific">Streptomyces graminofaciens</name>
    <dbReference type="NCBI Taxonomy" id="68212"/>
    <lineage>
        <taxon>Bacteria</taxon>
        <taxon>Bacillati</taxon>
        <taxon>Actinomycetota</taxon>
        <taxon>Actinomycetes</taxon>
        <taxon>Kitasatosporales</taxon>
        <taxon>Streptomycetaceae</taxon>
        <taxon>Streptomyces</taxon>
    </lineage>
</organism>
<gene>
    <name evidence="1" type="ORF">SGFS_008210</name>
</gene>